<dbReference type="InterPro" id="IPR032739">
    <property type="entry name" value="MRNIP"/>
</dbReference>
<dbReference type="AlphaFoldDB" id="A0A8J4KDU4"/>
<accession>A0A8J4KDU4</accession>
<evidence type="ECO:0000259" key="2">
    <source>
        <dbReference type="Pfam" id="PF15749"/>
    </source>
</evidence>
<dbReference type="GO" id="GO:0003682">
    <property type="term" value="F:chromatin binding"/>
    <property type="evidence" value="ECO:0007669"/>
    <property type="project" value="TreeGrafter"/>
</dbReference>
<gene>
    <name evidence="3" type="primary">MRNIP</name>
    <name evidence="3" type="ORF">FQV12_0014982</name>
</gene>
<dbReference type="InterPro" id="IPR049472">
    <property type="entry name" value="MRNIP_N"/>
</dbReference>
<reference evidence="3" key="1">
    <citation type="journal article" date="2019" name="Gigascience">
        <title>High-coverage genomes to elucidate the evolution of penguins.</title>
        <authorList>
            <person name="Pan H."/>
            <person name="Cole T.L."/>
            <person name="Bi X."/>
            <person name="Fang M."/>
            <person name="Zhou C."/>
            <person name="Yang Z."/>
            <person name="Ksepka D.T."/>
            <person name="Hart T."/>
            <person name="Bouzat J.L."/>
            <person name="Argilla L.S."/>
            <person name="Bertelsen M.F."/>
            <person name="Boersma P.D."/>
            <person name="Bost C.A."/>
            <person name="Cherel Y."/>
            <person name="Dann P."/>
            <person name="Fiddaman S.R."/>
            <person name="Howard P."/>
            <person name="Labuschagne K."/>
            <person name="Mattern T."/>
            <person name="Miller G."/>
            <person name="Parker P."/>
            <person name="Phillips R.A."/>
            <person name="Quillfeldt P."/>
            <person name="Ryan P.G."/>
            <person name="Taylor H."/>
            <person name="Thompson D.R."/>
            <person name="Young M.J."/>
            <person name="Ellegaard M.R."/>
            <person name="Gilbert M.T.P."/>
            <person name="Sinding M.S."/>
            <person name="Pacheco G."/>
            <person name="Shepherd L.D."/>
            <person name="Tennyson A.J.D."/>
            <person name="Grosser S."/>
            <person name="Kay E."/>
            <person name="Nupen L.J."/>
            <person name="Ellenberg U."/>
            <person name="Houston D.M."/>
            <person name="Reeve A.H."/>
            <person name="Johnson K."/>
            <person name="Masello J.F."/>
            <person name="Stracke T."/>
            <person name="McKinlay B."/>
            <person name="Borboroglu P.G."/>
            <person name="Zhang D.X."/>
            <person name="Zhang G."/>
        </authorList>
    </citation>
    <scope>NUCLEOTIDE SEQUENCE</scope>
    <source>
        <strain evidence="3">RH 110-1</strain>
    </source>
</reference>
<evidence type="ECO:0000313" key="4">
    <source>
        <dbReference type="Proteomes" id="UP000716595"/>
    </source>
</evidence>
<feature type="domain" description="MRN complex-interacting protein N-terminal" evidence="2">
    <location>
        <begin position="9"/>
        <end position="79"/>
    </location>
</feature>
<dbReference type="Proteomes" id="UP000716595">
    <property type="component" value="Unassembled WGS sequence"/>
</dbReference>
<feature type="non-terminal residue" evidence="3">
    <location>
        <position position="1"/>
    </location>
</feature>
<name>A0A8J4KDU4_EUDCH</name>
<protein>
    <submittedName>
        <fullName evidence="3">MRN complex-interacting protein</fullName>
    </submittedName>
</protein>
<sequence length="346" mass="38138">SLSLVFINFLQVYGQGSGLDCRHHVQKLNLLQGEAEEAIGWTSRCIEESVNDNKSIAAQHEDGLVQQEERAEVSRWSKYLDKDSEYQEDGEEEAGTERQQFCSRRKNTVEEQRKHRKSFLSSDVQEYAEENGVFQLAYRAKKIKTSEKCLVAVPDEDDGDAVSGDSMVPAVCESIVPEENTQTRTACTKPSKWEKFLSCSDSYSKNAARVTLSPQEGSGRLGLHSTTAADGGMASRCSEQAGRTLPQGTGFEFKKCVASTEWLASKLPDTMVPSTSCSVEEDVLFKEPQSQLIRAGSGVLETAAGRCCLNSTRRANTLVDSNTGPKPRSVSCEHLFCTGEEFDDDL</sequence>
<feature type="non-terminal residue" evidence="3">
    <location>
        <position position="346"/>
    </location>
</feature>
<keyword evidence="4" id="KW-1185">Reference proteome</keyword>
<evidence type="ECO:0000313" key="3">
    <source>
        <dbReference type="EMBL" id="KAF1640061.1"/>
    </source>
</evidence>
<proteinExistence type="predicted"/>
<dbReference type="Pfam" id="PF15749">
    <property type="entry name" value="MRNIP"/>
    <property type="match status" value="1"/>
</dbReference>
<dbReference type="GO" id="GO:0005634">
    <property type="term" value="C:nucleus"/>
    <property type="evidence" value="ECO:0007669"/>
    <property type="project" value="TreeGrafter"/>
</dbReference>
<dbReference type="EMBL" id="VULL01003281">
    <property type="protein sequence ID" value="KAF1640061.1"/>
    <property type="molecule type" value="Genomic_DNA"/>
</dbReference>
<dbReference type="PANTHER" id="PTHR15863">
    <property type="entry name" value="MRN COMPLEX-INTERACTING PROTEIN"/>
    <property type="match status" value="1"/>
</dbReference>
<organism evidence="3 4">
    <name type="scientific">Eudyptes chrysocome</name>
    <name type="common">Western rockhopper penguin</name>
    <name type="synonym">Aptenodytes chrysocome</name>
    <dbReference type="NCBI Taxonomy" id="79626"/>
    <lineage>
        <taxon>Eukaryota</taxon>
        <taxon>Metazoa</taxon>
        <taxon>Chordata</taxon>
        <taxon>Craniata</taxon>
        <taxon>Vertebrata</taxon>
        <taxon>Euteleostomi</taxon>
        <taxon>Archelosauria</taxon>
        <taxon>Archosauria</taxon>
        <taxon>Dinosauria</taxon>
        <taxon>Saurischia</taxon>
        <taxon>Theropoda</taxon>
        <taxon>Coelurosauria</taxon>
        <taxon>Aves</taxon>
        <taxon>Neognathae</taxon>
        <taxon>Neoaves</taxon>
        <taxon>Aequornithes</taxon>
        <taxon>Sphenisciformes</taxon>
        <taxon>Spheniscidae</taxon>
        <taxon>Eudyptes</taxon>
    </lineage>
</organism>
<evidence type="ECO:0000256" key="1">
    <source>
        <dbReference type="SAM" id="MobiDB-lite"/>
    </source>
</evidence>
<dbReference type="PANTHER" id="PTHR15863:SF2">
    <property type="entry name" value="MRN COMPLEX-INTERACTING PROTEIN"/>
    <property type="match status" value="1"/>
</dbReference>
<feature type="region of interest" description="Disordered" evidence="1">
    <location>
        <begin position="82"/>
        <end position="107"/>
    </location>
</feature>
<comment type="caution">
    <text evidence="3">The sequence shown here is derived from an EMBL/GenBank/DDBJ whole genome shotgun (WGS) entry which is preliminary data.</text>
</comment>
<dbReference type="GO" id="GO:0007095">
    <property type="term" value="P:mitotic G2 DNA damage checkpoint signaling"/>
    <property type="evidence" value="ECO:0007669"/>
    <property type="project" value="TreeGrafter"/>
</dbReference>